<keyword evidence="2" id="KW-1185">Reference proteome</keyword>
<dbReference type="EMBL" id="CAJNOC010001111">
    <property type="protein sequence ID" value="CAF0835838.1"/>
    <property type="molecule type" value="Genomic_DNA"/>
</dbReference>
<dbReference type="Proteomes" id="UP000663879">
    <property type="component" value="Unassembled WGS sequence"/>
</dbReference>
<accession>A0A813VCR2</accession>
<gene>
    <name evidence="1" type="ORF">OXX778_LOCUS8201</name>
</gene>
<comment type="caution">
    <text evidence="1">The sequence shown here is derived from an EMBL/GenBank/DDBJ whole genome shotgun (WGS) entry which is preliminary data.</text>
</comment>
<name>A0A813VCR2_9BILA</name>
<reference evidence="1" key="1">
    <citation type="submission" date="2021-02" db="EMBL/GenBank/DDBJ databases">
        <authorList>
            <person name="Nowell W R."/>
        </authorList>
    </citation>
    <scope>NUCLEOTIDE SEQUENCE</scope>
    <source>
        <strain evidence="1">Ploen Becks lab</strain>
    </source>
</reference>
<dbReference type="AlphaFoldDB" id="A0A813VCR2"/>
<organism evidence="1 2">
    <name type="scientific">Brachionus calyciflorus</name>
    <dbReference type="NCBI Taxonomy" id="104777"/>
    <lineage>
        <taxon>Eukaryota</taxon>
        <taxon>Metazoa</taxon>
        <taxon>Spiralia</taxon>
        <taxon>Gnathifera</taxon>
        <taxon>Rotifera</taxon>
        <taxon>Eurotatoria</taxon>
        <taxon>Monogononta</taxon>
        <taxon>Pseudotrocha</taxon>
        <taxon>Ploima</taxon>
        <taxon>Brachionidae</taxon>
        <taxon>Brachionus</taxon>
    </lineage>
</organism>
<sequence length="107" mass="12245">MLQTKLNFNSNKQINGSSSITISYINNLSSSNDPNTTSQLLNFKNNNRDFIPSSNILEYSNVPSVSSYINNFDTETINQHHINPLTARTDQTLNFPPQKRHQVRINY</sequence>
<proteinExistence type="predicted"/>
<evidence type="ECO:0000313" key="2">
    <source>
        <dbReference type="Proteomes" id="UP000663879"/>
    </source>
</evidence>
<evidence type="ECO:0000313" key="1">
    <source>
        <dbReference type="EMBL" id="CAF0835838.1"/>
    </source>
</evidence>
<protein>
    <submittedName>
        <fullName evidence="1">Uncharacterized protein</fullName>
    </submittedName>
</protein>